<organism evidence="4 5">
    <name type="scientific">Enterobacteria phage IME_EC2</name>
    <dbReference type="NCBI Taxonomy" id="1414766"/>
    <lineage>
        <taxon>Viruses</taxon>
        <taxon>Duplodnaviria</taxon>
        <taxon>Heunggongvirae</taxon>
        <taxon>Uroviricota</taxon>
        <taxon>Caudoviricetes</taxon>
        <taxon>Murrayvirus</taxon>
        <taxon>Murrayvirus EC2</taxon>
    </lineage>
</organism>
<dbReference type="Proteomes" id="UP000030156">
    <property type="component" value="Segment"/>
</dbReference>
<protein>
    <submittedName>
        <fullName evidence="4">Colanic acid biosynthesis protein wcaM</fullName>
    </submittedName>
</protein>
<sequence length="746" mass="80359">MARDVYADIGMPSTPFLRLDRFAALVNGKIYVGVKDTDPLNPANQTQVFVEDEDGTLTPIPQPVRTNVSGYPVWNGQVVKLITKIESSMKVMDANDVQQFYFGNLFKYDPVQMWNLLTSPTGWEYVGTNYGVLKESIQGWITPFQFVGKAPFTSVSAAIQTMFDTAQAQKLAVWAIGWEGTLDGNVTATDILIMGGTWKGTPDFFMDNSTLKGATIKNARIRVWGGDVRIRDCLFDGKPTTSKVASVMMQALPKNATVEVTESEFRNGLYGILQQGTGELVTRGLYRNLSFYDMGGDGIELNVVQRHYDDGCVIENIYLENIDSTGQAPINPSNWGIGIGVAGQSPYGIDTPDENFAKNITIRNVTGVGVRQLVHFEMVRDSVIENINGDPDQNVSNGSGLTLATVLCYGSRRVSIDGVRGEPIVTSGTLASDVRVVMLEWGTNAGVGARGPCQDMTVRNVYSKTGRFYAGVGTEKAGATNRCRFSNINVAKFSVFGVATELDLNDISGDIFDAIGDDSSGGTPSNGYIAGGRTVLRMNNVNFGAYPDQGWSRCAYSQIDCVNSNVFARPYPRSGTNGGVGAEMQPSNHTYLIPTPDQMDGVGIWDGNAFPTGREFMEGDLLVRNDGKIFAVETSGAYLPAVAELQIKATAAGQTYLAQNYAMAGNKSDQVWFYKTPLTQGTRVTIPGAGAGGAPLNTVITRAPYSTNPSNPTAEIRIDIADAIVTATVAGVQLAATKPISFRTPA</sequence>
<dbReference type="InterPro" id="IPR009093">
    <property type="entry name" value="P22_tailspike_N"/>
</dbReference>
<dbReference type="Gene3D" id="2.170.14.10">
    <property type="entry name" value="Phage P22 tailspike-like, N-terminal domain"/>
    <property type="match status" value="1"/>
</dbReference>
<dbReference type="SUPFAM" id="SSF51126">
    <property type="entry name" value="Pectin lyase-like"/>
    <property type="match status" value="1"/>
</dbReference>
<accession>A0A0A0P5N9</accession>
<dbReference type="InterPro" id="IPR011050">
    <property type="entry name" value="Pectin_lyase_fold/virulence"/>
</dbReference>
<dbReference type="GO" id="GO:0051701">
    <property type="term" value="P:biological process involved in interaction with host"/>
    <property type="evidence" value="ECO:0007669"/>
    <property type="project" value="UniProtKB-ARBA"/>
</dbReference>
<evidence type="ECO:0000313" key="4">
    <source>
        <dbReference type="EMBL" id="AGZ17816.1"/>
    </source>
</evidence>
<keyword evidence="5" id="KW-1185">Reference proteome</keyword>
<dbReference type="Pfam" id="PF09008">
    <property type="entry name" value="Head_binding"/>
    <property type="match status" value="1"/>
</dbReference>
<evidence type="ECO:0000259" key="3">
    <source>
        <dbReference type="Pfam" id="PF09008"/>
    </source>
</evidence>
<keyword evidence="2" id="KW-0946">Virion</keyword>
<evidence type="ECO:0000313" key="5">
    <source>
        <dbReference type="Proteomes" id="UP000030156"/>
    </source>
</evidence>
<proteinExistence type="predicted"/>
<comment type="subcellular location">
    <subcellularLocation>
        <location evidence="1">Virion</location>
    </subcellularLocation>
</comment>
<dbReference type="InterPro" id="IPR036730">
    <property type="entry name" value="P22_tailspike_N_sf"/>
</dbReference>
<evidence type="ECO:0000256" key="2">
    <source>
        <dbReference type="ARBA" id="ARBA00022844"/>
    </source>
</evidence>
<evidence type="ECO:0000256" key="1">
    <source>
        <dbReference type="ARBA" id="ARBA00004328"/>
    </source>
</evidence>
<name>A0A0A0P5N9_9CAUD</name>
<reference evidence="4 5" key="1">
    <citation type="submission" date="2013-08" db="EMBL/GenBank/DDBJ databases">
        <authorList>
            <person name="Tong Y."/>
            <person name="Hua Y."/>
            <person name="Mi Z."/>
            <person name="An X."/>
            <person name="Pei G."/>
            <person name="Wang W."/>
            <person name="Xu X."/>
            <person name="Li S."/>
        </authorList>
    </citation>
    <scope>NUCLEOTIDE SEQUENCE [LARGE SCALE GENOMIC DNA]</scope>
    <source>
        <strain evidence="4">Sewage</strain>
    </source>
</reference>
<gene>
    <name evidence="4" type="ORF">IME_EC2_25</name>
</gene>
<dbReference type="SUPFAM" id="SSF51327">
    <property type="entry name" value="Head-binding domain of phage P22 tailspike protein"/>
    <property type="match status" value="1"/>
</dbReference>
<dbReference type="GO" id="GO:0019058">
    <property type="term" value="P:viral life cycle"/>
    <property type="evidence" value="ECO:0007669"/>
    <property type="project" value="UniProtKB-ARBA"/>
</dbReference>
<dbReference type="GO" id="GO:0044423">
    <property type="term" value="C:virion component"/>
    <property type="evidence" value="ECO:0007669"/>
    <property type="project" value="UniProtKB-KW"/>
</dbReference>
<dbReference type="EMBL" id="KF591601">
    <property type="protein sequence ID" value="AGZ17816.1"/>
    <property type="molecule type" value="Genomic_DNA"/>
</dbReference>
<feature type="domain" description="Bacteriophage P22 tailspike N-terminal" evidence="3">
    <location>
        <begin position="9"/>
        <end position="111"/>
    </location>
</feature>